<dbReference type="EMBL" id="MN935478">
    <property type="protein sequence ID" value="QOU10651.1"/>
    <property type="molecule type" value="Genomic_DNA"/>
</dbReference>
<gene>
    <name evidence="1" type="primary">ycf19</name>
    <name evidence="1" type="ORF">PoterioPt_p016</name>
</gene>
<geneLocation type="plastid" evidence="1"/>
<name>A0A7S6PV36_9STRA</name>
<reference evidence="1" key="1">
    <citation type="journal article" date="2020" name="Front. Plant Sci.">
        <title>Comparative Plastid Genomics of Non-Photosynthetic Chrysophytes: Genome Reduction and Compaction.</title>
        <authorList>
            <person name="Kim J.I."/>
            <person name="Jeong M."/>
            <person name="Archibald J.M."/>
            <person name="Shin W."/>
        </authorList>
    </citation>
    <scope>NUCLEOTIDE SEQUENCE</scope>
    <source>
        <strain evidence="1">Yongseonkyo072317C3</strain>
    </source>
</reference>
<accession>A0A7S6PV36</accession>
<proteinExistence type="predicted"/>
<protein>
    <submittedName>
        <fullName evidence="1">Photosystem I assembly protein Ycf19</fullName>
    </submittedName>
</protein>
<sequence>MLYILGKFYRGLLYTKLLFDQLPLFNPYKWPLSIIRILTDPWFRFWRKHFPPARVRGQGFDISGLIAFESLEIFLKFISFLKLLLLIRLQNALPN</sequence>
<dbReference type="AlphaFoldDB" id="A0A7S6PV36"/>
<organism evidence="1">
    <name type="scientific">Poteriospumella lacustris</name>
    <dbReference type="NCBI Taxonomy" id="1117027"/>
    <lineage>
        <taxon>Eukaryota</taxon>
        <taxon>Sar</taxon>
        <taxon>Stramenopiles</taxon>
        <taxon>Ochrophyta</taxon>
        <taxon>Chrysophyceae</taxon>
        <taxon>Chromulinales</taxon>
        <taxon>Dinobryaceae</taxon>
        <taxon>Poteriospumella</taxon>
    </lineage>
</organism>
<keyword evidence="1" id="KW-0934">Plastid</keyword>
<evidence type="ECO:0000313" key="1">
    <source>
        <dbReference type="EMBL" id="QOU10651.1"/>
    </source>
</evidence>